<gene>
    <name evidence="1" type="ORF">MRB53_032576</name>
</gene>
<proteinExistence type="predicted"/>
<keyword evidence="2" id="KW-1185">Reference proteome</keyword>
<protein>
    <submittedName>
        <fullName evidence="1">Uncharacterized protein</fullName>
    </submittedName>
</protein>
<comment type="caution">
    <text evidence="1">The sequence shown here is derived from an EMBL/GenBank/DDBJ whole genome shotgun (WGS) entry which is preliminary data.</text>
</comment>
<accession>A0ACC2KSB5</accession>
<dbReference type="EMBL" id="CM056819">
    <property type="protein sequence ID" value="KAJ8624046.1"/>
    <property type="molecule type" value="Genomic_DNA"/>
</dbReference>
<name>A0ACC2KSB5_PERAE</name>
<reference evidence="1 2" key="1">
    <citation type="journal article" date="2022" name="Hortic Res">
        <title>A haplotype resolved chromosomal level avocado genome allows analysis of novel avocado genes.</title>
        <authorList>
            <person name="Nath O."/>
            <person name="Fletcher S.J."/>
            <person name="Hayward A."/>
            <person name="Shaw L.M."/>
            <person name="Masouleh A.K."/>
            <person name="Furtado A."/>
            <person name="Henry R.J."/>
            <person name="Mitter N."/>
        </authorList>
    </citation>
    <scope>NUCLEOTIDE SEQUENCE [LARGE SCALE GENOMIC DNA]</scope>
    <source>
        <strain evidence="2">cv. Hass</strain>
    </source>
</reference>
<evidence type="ECO:0000313" key="1">
    <source>
        <dbReference type="EMBL" id="KAJ8624046.1"/>
    </source>
</evidence>
<dbReference type="Proteomes" id="UP001234297">
    <property type="component" value="Chromosome 11"/>
</dbReference>
<organism evidence="1 2">
    <name type="scientific">Persea americana</name>
    <name type="common">Avocado</name>
    <dbReference type="NCBI Taxonomy" id="3435"/>
    <lineage>
        <taxon>Eukaryota</taxon>
        <taxon>Viridiplantae</taxon>
        <taxon>Streptophyta</taxon>
        <taxon>Embryophyta</taxon>
        <taxon>Tracheophyta</taxon>
        <taxon>Spermatophyta</taxon>
        <taxon>Magnoliopsida</taxon>
        <taxon>Magnoliidae</taxon>
        <taxon>Laurales</taxon>
        <taxon>Lauraceae</taxon>
        <taxon>Persea</taxon>
    </lineage>
</organism>
<evidence type="ECO:0000313" key="2">
    <source>
        <dbReference type="Proteomes" id="UP001234297"/>
    </source>
</evidence>
<sequence length="501" mass="56052">MRLFSIPSASFSLCRFSQTNPYFSHIHHLLHIQTPNHKHKPKTLNLTKTPKPSLSSSSSSSSSIVDFKDDVVLTEKQKEVLKAVVDGRSVFITGSAGTGKSFLLHHIIHLLRLLHSPRNVFVTASTGVAACALNGLTLHSFAGVGLSTDHSPELLLHKVRCNIPAFKRWRFAKALVVDEISMIDGQLFDRLEFIARSLRPGRKVWGGIQLVVAGDFFQLPPVNSPDPNREFAFEADSWSNSFHLQVELTHVFRQSDARLVKLLQAIRKGRSDDIDWFRFLNSCFVEPHFGEREKTVTRLYPRNEDVRRVNEEKLRSLGGEVITYIAQDEGEESGKKQLKQGIAPQELELCLGARVMLLKNLDPMNGLVNGATGTVTGFVKSRRKVLSSICAKQVLPRVQFDSKLEIEVEPDSWDVMDGDVVLATRRQVPLTLAWALSIHKCQGLTLDRLHTDLSRAFGCGMVYVALSRVRSLDGLCLSGFSPRKIKVHPKVLDYSQQAFGN</sequence>